<dbReference type="EMBL" id="CP039347">
    <property type="protein sequence ID" value="QCD86495.1"/>
    <property type="molecule type" value="Genomic_DNA"/>
</dbReference>
<accession>A0A4D6LDU6</accession>
<dbReference type="Proteomes" id="UP000501690">
    <property type="component" value="Linkage Group LG3"/>
</dbReference>
<sequence length="190" mass="19550">MPRFFYNRGSMDLFASGLLPTEAYNKTICLGFKLTEAPLFRLHHRSKRGGGGGEEEPPVSNSLMVAIKRSQANHRRKTKIFAGSRRFLGAESVVGVEETLFFDGVEVVLPGPPWALAVGGAALAGAGEAGGGGLTGVAAQRGVGVGVGRRAQWALEGAGVEGVGGLLAVVRGVAGRALDVVDGPTGRAGR</sequence>
<keyword evidence="2" id="KW-1185">Reference proteome</keyword>
<reference evidence="1 2" key="1">
    <citation type="submission" date="2019-04" db="EMBL/GenBank/DDBJ databases">
        <title>An improved genome assembly and genetic linkage map for asparagus bean, Vigna unguiculata ssp. sesquipedialis.</title>
        <authorList>
            <person name="Xia Q."/>
            <person name="Zhang R."/>
            <person name="Dong Y."/>
        </authorList>
    </citation>
    <scope>NUCLEOTIDE SEQUENCE [LARGE SCALE GENOMIC DNA]</scope>
    <source>
        <tissue evidence="1">Leaf</tissue>
    </source>
</reference>
<proteinExistence type="predicted"/>
<protein>
    <submittedName>
        <fullName evidence="1">Uncharacterized protein</fullName>
    </submittedName>
</protein>
<dbReference type="AlphaFoldDB" id="A0A4D6LDU6"/>
<evidence type="ECO:0000313" key="1">
    <source>
        <dbReference type="EMBL" id="QCD86495.1"/>
    </source>
</evidence>
<gene>
    <name evidence="1" type="ORF">DEO72_LG3g1018</name>
</gene>
<evidence type="ECO:0000313" key="2">
    <source>
        <dbReference type="Proteomes" id="UP000501690"/>
    </source>
</evidence>
<name>A0A4D6LDU6_VIGUN</name>
<organism evidence="1 2">
    <name type="scientific">Vigna unguiculata</name>
    <name type="common">Cowpea</name>
    <dbReference type="NCBI Taxonomy" id="3917"/>
    <lineage>
        <taxon>Eukaryota</taxon>
        <taxon>Viridiplantae</taxon>
        <taxon>Streptophyta</taxon>
        <taxon>Embryophyta</taxon>
        <taxon>Tracheophyta</taxon>
        <taxon>Spermatophyta</taxon>
        <taxon>Magnoliopsida</taxon>
        <taxon>eudicotyledons</taxon>
        <taxon>Gunneridae</taxon>
        <taxon>Pentapetalae</taxon>
        <taxon>rosids</taxon>
        <taxon>fabids</taxon>
        <taxon>Fabales</taxon>
        <taxon>Fabaceae</taxon>
        <taxon>Papilionoideae</taxon>
        <taxon>50 kb inversion clade</taxon>
        <taxon>NPAAA clade</taxon>
        <taxon>indigoferoid/millettioid clade</taxon>
        <taxon>Phaseoleae</taxon>
        <taxon>Vigna</taxon>
    </lineage>
</organism>